<keyword evidence="3" id="KW-0804">Transcription</keyword>
<proteinExistence type="predicted"/>
<dbReference type="STRING" id="1848.SAMN05443637_109120"/>
<dbReference type="SUPFAM" id="SSF48498">
    <property type="entry name" value="Tetracyclin repressor-like, C-terminal domain"/>
    <property type="match status" value="1"/>
</dbReference>
<keyword evidence="7" id="KW-1185">Reference proteome</keyword>
<feature type="domain" description="HTH tetR-type" evidence="5">
    <location>
        <begin position="16"/>
        <end position="76"/>
    </location>
</feature>
<evidence type="ECO:0000313" key="7">
    <source>
        <dbReference type="Proteomes" id="UP000184363"/>
    </source>
</evidence>
<dbReference type="InterPro" id="IPR050109">
    <property type="entry name" value="HTH-type_TetR-like_transc_reg"/>
</dbReference>
<evidence type="ECO:0000259" key="5">
    <source>
        <dbReference type="PROSITE" id="PS50977"/>
    </source>
</evidence>
<organism evidence="6 7">
    <name type="scientific">Pseudonocardia thermophila</name>
    <dbReference type="NCBI Taxonomy" id="1848"/>
    <lineage>
        <taxon>Bacteria</taxon>
        <taxon>Bacillati</taxon>
        <taxon>Actinomycetota</taxon>
        <taxon>Actinomycetes</taxon>
        <taxon>Pseudonocardiales</taxon>
        <taxon>Pseudonocardiaceae</taxon>
        <taxon>Pseudonocardia</taxon>
    </lineage>
</organism>
<evidence type="ECO:0000256" key="2">
    <source>
        <dbReference type="ARBA" id="ARBA00023125"/>
    </source>
</evidence>
<dbReference type="GO" id="GO:0000976">
    <property type="term" value="F:transcription cis-regulatory region binding"/>
    <property type="evidence" value="ECO:0007669"/>
    <property type="project" value="TreeGrafter"/>
</dbReference>
<feature type="DNA-binding region" description="H-T-H motif" evidence="4">
    <location>
        <begin position="39"/>
        <end position="58"/>
    </location>
</feature>
<dbReference type="InterPro" id="IPR011075">
    <property type="entry name" value="TetR_C"/>
</dbReference>
<keyword evidence="1" id="KW-0805">Transcription regulation</keyword>
<dbReference type="Proteomes" id="UP000184363">
    <property type="component" value="Unassembled WGS sequence"/>
</dbReference>
<evidence type="ECO:0000256" key="1">
    <source>
        <dbReference type="ARBA" id="ARBA00023015"/>
    </source>
</evidence>
<dbReference type="GO" id="GO:0003700">
    <property type="term" value="F:DNA-binding transcription factor activity"/>
    <property type="evidence" value="ECO:0007669"/>
    <property type="project" value="TreeGrafter"/>
</dbReference>
<dbReference type="InterPro" id="IPR009057">
    <property type="entry name" value="Homeodomain-like_sf"/>
</dbReference>
<sequence>MRNSRSSAKSSRFVGARDRPKILAATIELLKSKGYAAVTIEAIAKATGVSKVTIYRWWPNRAAVVMDAFLEYNSLSVPFEDAGSARETIRKQMSRVSAFFAGVGGEMMRGLIANCQTDPELAEVFRTDFLQIRHEAGAAVVKAGVENGELRPDIDVQTVLDALYAPLYHRLLTGHAPIDEEFLDRLVDTVFRGITRNG</sequence>
<dbReference type="SUPFAM" id="SSF46689">
    <property type="entry name" value="Homeodomain-like"/>
    <property type="match status" value="1"/>
</dbReference>
<dbReference type="InterPro" id="IPR036271">
    <property type="entry name" value="Tet_transcr_reg_TetR-rel_C_sf"/>
</dbReference>
<reference evidence="6 7" key="1">
    <citation type="submission" date="2016-11" db="EMBL/GenBank/DDBJ databases">
        <authorList>
            <person name="Jaros S."/>
            <person name="Januszkiewicz K."/>
            <person name="Wedrychowicz H."/>
        </authorList>
    </citation>
    <scope>NUCLEOTIDE SEQUENCE [LARGE SCALE GENOMIC DNA]</scope>
    <source>
        <strain evidence="6 7">DSM 43832</strain>
    </source>
</reference>
<dbReference type="Gene3D" id="1.10.10.60">
    <property type="entry name" value="Homeodomain-like"/>
    <property type="match status" value="1"/>
</dbReference>
<dbReference type="AlphaFoldDB" id="A0A1M6U465"/>
<dbReference type="Pfam" id="PF00440">
    <property type="entry name" value="TetR_N"/>
    <property type="match status" value="1"/>
</dbReference>
<dbReference type="PRINTS" id="PR00455">
    <property type="entry name" value="HTHTETR"/>
</dbReference>
<evidence type="ECO:0000256" key="4">
    <source>
        <dbReference type="PROSITE-ProRule" id="PRU00335"/>
    </source>
</evidence>
<dbReference type="InterPro" id="IPR001647">
    <property type="entry name" value="HTH_TetR"/>
</dbReference>
<accession>A0A1M6U465</accession>
<protein>
    <submittedName>
        <fullName evidence="6">Transcriptional regulator, TetR family</fullName>
    </submittedName>
</protein>
<name>A0A1M6U465_PSETH</name>
<dbReference type="Gene3D" id="1.10.357.10">
    <property type="entry name" value="Tetracycline Repressor, domain 2"/>
    <property type="match status" value="1"/>
</dbReference>
<dbReference type="Pfam" id="PF16859">
    <property type="entry name" value="TetR_C_11"/>
    <property type="match status" value="1"/>
</dbReference>
<evidence type="ECO:0000313" key="6">
    <source>
        <dbReference type="EMBL" id="SHK63941.1"/>
    </source>
</evidence>
<dbReference type="EMBL" id="FRAP01000009">
    <property type="protein sequence ID" value="SHK63941.1"/>
    <property type="molecule type" value="Genomic_DNA"/>
</dbReference>
<gene>
    <name evidence="6" type="ORF">SAMN05443637_109120</name>
</gene>
<dbReference type="PANTHER" id="PTHR30055">
    <property type="entry name" value="HTH-TYPE TRANSCRIPTIONAL REGULATOR RUTR"/>
    <property type="match status" value="1"/>
</dbReference>
<dbReference type="PROSITE" id="PS50977">
    <property type="entry name" value="HTH_TETR_2"/>
    <property type="match status" value="1"/>
</dbReference>
<keyword evidence="2 4" id="KW-0238">DNA-binding</keyword>
<dbReference type="PANTHER" id="PTHR30055:SF148">
    <property type="entry name" value="TETR-FAMILY TRANSCRIPTIONAL REGULATOR"/>
    <property type="match status" value="1"/>
</dbReference>
<evidence type="ECO:0000256" key="3">
    <source>
        <dbReference type="ARBA" id="ARBA00023163"/>
    </source>
</evidence>